<organism evidence="1 2">
    <name type="scientific">Ornithinimicrobium cryptoxanthini</name>
    <dbReference type="NCBI Taxonomy" id="2934161"/>
    <lineage>
        <taxon>Bacteria</taxon>
        <taxon>Bacillati</taxon>
        <taxon>Actinomycetota</taxon>
        <taxon>Actinomycetes</taxon>
        <taxon>Micrococcales</taxon>
        <taxon>Ornithinimicrobiaceae</taxon>
        <taxon>Ornithinimicrobium</taxon>
    </lineage>
</organism>
<name>A0ABY4YFS4_9MICO</name>
<evidence type="ECO:0000313" key="2">
    <source>
        <dbReference type="Proteomes" id="UP001056535"/>
    </source>
</evidence>
<accession>A0ABY4YFS4</accession>
<proteinExistence type="predicted"/>
<dbReference type="RefSeq" id="WP_252619733.1">
    <property type="nucleotide sequence ID" value="NZ_CP099490.1"/>
</dbReference>
<reference evidence="1" key="1">
    <citation type="submission" date="2022-06" db="EMBL/GenBank/DDBJ databases">
        <title>Ornithinimicrobium JY.X270.</title>
        <authorList>
            <person name="Huang Y."/>
        </authorList>
    </citation>
    <scope>NUCLEOTIDE SEQUENCE</scope>
    <source>
        <strain evidence="1">JY.X270</strain>
    </source>
</reference>
<protein>
    <recommendedName>
        <fullName evidence="3">PH domain-containing protein</fullName>
    </recommendedName>
</protein>
<keyword evidence="2" id="KW-1185">Reference proteome</keyword>
<dbReference type="EMBL" id="CP099490">
    <property type="protein sequence ID" value="USQ75381.1"/>
    <property type="molecule type" value="Genomic_DNA"/>
</dbReference>
<sequence length="69" mass="8173">MVTRPEQEYAWWQKALIKAKIWQPPHRTLHHVVRDMERPVPPPVTGAYGNRIVTATRRRLVPQHGDDQR</sequence>
<gene>
    <name evidence="1" type="ORF">NF557_12210</name>
</gene>
<evidence type="ECO:0008006" key="3">
    <source>
        <dbReference type="Google" id="ProtNLM"/>
    </source>
</evidence>
<dbReference type="Proteomes" id="UP001056535">
    <property type="component" value="Chromosome"/>
</dbReference>
<evidence type="ECO:0000313" key="1">
    <source>
        <dbReference type="EMBL" id="USQ75381.1"/>
    </source>
</evidence>